<keyword evidence="1" id="KW-0175">Coiled coil</keyword>
<feature type="coiled-coil region" evidence="1">
    <location>
        <begin position="81"/>
        <end position="124"/>
    </location>
</feature>
<proteinExistence type="predicted"/>
<keyword evidence="3" id="KW-1185">Reference proteome</keyword>
<name>A0A397UK91_9GLOM</name>
<dbReference type="Proteomes" id="UP000266673">
    <property type="component" value="Unassembled WGS sequence"/>
</dbReference>
<dbReference type="Gene3D" id="1.10.10.10">
    <property type="entry name" value="Winged helix-like DNA-binding domain superfamily/Winged helix DNA-binding domain"/>
    <property type="match status" value="1"/>
</dbReference>
<dbReference type="EMBL" id="QKWP01001403">
    <property type="protein sequence ID" value="RIB09199.1"/>
    <property type="molecule type" value="Genomic_DNA"/>
</dbReference>
<comment type="caution">
    <text evidence="2">The sequence shown here is derived from an EMBL/GenBank/DDBJ whole genome shotgun (WGS) entry which is preliminary data.</text>
</comment>
<dbReference type="OrthoDB" id="2400715at2759"/>
<reference evidence="2 3" key="1">
    <citation type="submission" date="2018-06" db="EMBL/GenBank/DDBJ databases">
        <title>Comparative genomics reveals the genomic features of Rhizophagus irregularis, R. cerebriforme, R. diaphanum and Gigaspora rosea, and their symbiotic lifestyle signature.</title>
        <authorList>
            <person name="Morin E."/>
            <person name="San Clemente H."/>
            <person name="Chen E.C.H."/>
            <person name="De La Providencia I."/>
            <person name="Hainaut M."/>
            <person name="Kuo A."/>
            <person name="Kohler A."/>
            <person name="Murat C."/>
            <person name="Tang N."/>
            <person name="Roy S."/>
            <person name="Loubradou J."/>
            <person name="Henrissat B."/>
            <person name="Grigoriev I.V."/>
            <person name="Corradi N."/>
            <person name="Roux C."/>
            <person name="Martin F.M."/>
        </authorList>
    </citation>
    <scope>NUCLEOTIDE SEQUENCE [LARGE SCALE GENOMIC DNA]</scope>
    <source>
        <strain evidence="2 3">DAOM 194757</strain>
    </source>
</reference>
<evidence type="ECO:0000313" key="3">
    <source>
        <dbReference type="Proteomes" id="UP000266673"/>
    </source>
</evidence>
<evidence type="ECO:0000313" key="2">
    <source>
        <dbReference type="EMBL" id="RIB09199.1"/>
    </source>
</evidence>
<sequence>MALTATLSQQDVINMKNNLNINNDNFALVRSGNTLRQELCFSVLDRKDKNSGWINQLIGLIKDADKNIEENSRVIIYCATVQDCQEVLEALRQKMEDKKLDMYHEQLLENAKKIDEDNDEQTKLYLSKAQHQLFEVMYYCLTFYECRFQQVSQYYKWQDDQTPPFCNSCDNCLRHMDHSTGQVDAKLEILDMLKVVETLCKNNNKLILPVDVIDTFLFSKNAQYQNKKLNLLGLDNREEPEILNIKILAGLALADLVRRDIIKQSILLEKKVHLTCNLVIEGIVEGASSLVQTNSWMYWKK</sequence>
<evidence type="ECO:0000256" key="1">
    <source>
        <dbReference type="SAM" id="Coils"/>
    </source>
</evidence>
<dbReference type="STRING" id="44941.A0A397UK91"/>
<organism evidence="2 3">
    <name type="scientific">Gigaspora rosea</name>
    <dbReference type="NCBI Taxonomy" id="44941"/>
    <lineage>
        <taxon>Eukaryota</taxon>
        <taxon>Fungi</taxon>
        <taxon>Fungi incertae sedis</taxon>
        <taxon>Mucoromycota</taxon>
        <taxon>Glomeromycotina</taxon>
        <taxon>Glomeromycetes</taxon>
        <taxon>Diversisporales</taxon>
        <taxon>Gigasporaceae</taxon>
        <taxon>Gigaspora</taxon>
    </lineage>
</organism>
<protein>
    <submittedName>
        <fullName evidence="2">Uncharacterized protein</fullName>
    </submittedName>
</protein>
<gene>
    <name evidence="2" type="ORF">C2G38_2209510</name>
</gene>
<dbReference type="InterPro" id="IPR036388">
    <property type="entry name" value="WH-like_DNA-bd_sf"/>
</dbReference>
<accession>A0A397UK91</accession>
<dbReference type="AlphaFoldDB" id="A0A397UK91"/>